<gene>
    <name evidence="1" type="ORF">COS18_01265</name>
</gene>
<evidence type="ECO:0008006" key="3">
    <source>
        <dbReference type="Google" id="ProtNLM"/>
    </source>
</evidence>
<organism evidence="1 2">
    <name type="scientific">Candidatus Falkowbacteria bacterium CG02_land_8_20_14_3_00_36_14</name>
    <dbReference type="NCBI Taxonomy" id="1974560"/>
    <lineage>
        <taxon>Bacteria</taxon>
        <taxon>Candidatus Falkowiibacteriota</taxon>
    </lineage>
</organism>
<evidence type="ECO:0000313" key="1">
    <source>
        <dbReference type="EMBL" id="PIV51938.1"/>
    </source>
</evidence>
<proteinExistence type="predicted"/>
<reference evidence="2" key="1">
    <citation type="submission" date="2017-09" db="EMBL/GenBank/DDBJ databases">
        <title>Depth-based differentiation of microbial function through sediment-hosted aquifers and enrichment of novel symbionts in the deep terrestrial subsurface.</title>
        <authorList>
            <person name="Probst A.J."/>
            <person name="Ladd B."/>
            <person name="Jarett J.K."/>
            <person name="Geller-Mcgrath D.E."/>
            <person name="Sieber C.M.K."/>
            <person name="Emerson J.B."/>
            <person name="Anantharaman K."/>
            <person name="Thomas B.C."/>
            <person name="Malmstrom R."/>
            <person name="Stieglmeier M."/>
            <person name="Klingl A."/>
            <person name="Woyke T."/>
            <person name="Ryan C.M."/>
            <person name="Banfield J.F."/>
        </authorList>
    </citation>
    <scope>NUCLEOTIDE SEQUENCE [LARGE SCALE GENOMIC DNA]</scope>
</reference>
<dbReference type="Proteomes" id="UP000228896">
    <property type="component" value="Unassembled WGS sequence"/>
</dbReference>
<accession>A0A2M7DQD5</accession>
<comment type="caution">
    <text evidence="1">The sequence shown here is derived from an EMBL/GenBank/DDBJ whole genome shotgun (WGS) entry which is preliminary data.</text>
</comment>
<dbReference type="SUPFAM" id="SSF101967">
    <property type="entry name" value="Adhesin YadA, collagen-binding domain"/>
    <property type="match status" value="1"/>
</dbReference>
<evidence type="ECO:0000313" key="2">
    <source>
        <dbReference type="Proteomes" id="UP000228896"/>
    </source>
</evidence>
<dbReference type="Gene3D" id="2.150.10.10">
    <property type="entry name" value="Serralysin-like metalloprotease, C-terminal"/>
    <property type="match status" value="2"/>
</dbReference>
<dbReference type="AlphaFoldDB" id="A0A2M7DQD5"/>
<name>A0A2M7DQD5_9BACT</name>
<protein>
    <recommendedName>
        <fullName evidence="3">Trimeric autotransporter adhesin YadA-like head domain-containing protein</fullName>
    </recommendedName>
</protein>
<dbReference type="EMBL" id="PETS01000024">
    <property type="protein sequence ID" value="PIV51938.1"/>
    <property type="molecule type" value="Genomic_DNA"/>
</dbReference>
<sequence>MLKKIINSFIKIFSITILSLLIGFSLQIALAAWQEPTAAPPGNNIAKPVNIGPDFQFKDGGLLVNNTGLTTVGFIVAAGSVGISTTTPASGLNLAVDGNVGAIKYCDQYGNNCYTTVELYSSGSTLWKSDDGGINIYKTNINGNVGIGTTSPMAKLTVANGSVLFDGASGATPTSGPGTRLMWIPARAAFRAGSVSSNEWDDANIGYGSAAFGEDNNVYGDGSAAFGGHNNVDGNFSAVFGENNIVSGRDSVSFGNDNKVTGDAGAAAFGYQNDVTETSSVAIGFLNNVSGLYSIAFGAINDISGDNSIAGGKYVSAPYDNSFIYGSGVDINNKLTTTQTKQFAVGFNSTTPLFVVNENGVGIGTTTTQWELTVAGQAANVVIGYGTAPGIGRDGDILILDENYNKVIHIEGANSGLPELTNPNSGVYISGKGNSFFTAGNVGIGTTTPNNLLSVYQLIDFNNTDFNTKLGYQAGLNIVSGAQQNTFVGYQAGLSSVAGSTNAAEDNTAVGYQSLSSNTTGYDNSAMGWSSLSSNTTGYNNSAVGESALSNNTSGTHNSAVGAHALTDNTTGSTNSALGTNALNSNETGYGNSAVGANSLMNNKSGSLNTAMGRYALKDNINGYKNSAVGASALSNNINGYYNTAMGANALKDNNSKHNTAVGVEALFHNINGEYNSALGDNALSFTKNGLKNTAVGYYAGYGIASSSFSNNSLFGYQSGYALTTGSDNTLLGNQAGDNLNSGSKNILLGYQAGNNLTSGIKNIIIGYDIDAPTNNSSNILNIGNLIFATGLNGSGTGLSTDGQVGIGVMPANLTQILEIKSNDSSLAARLRITDTNAGQNPELQLQYGPAGDNDHWGIYNDKGSNNKLQIWSYNNNVNPGNRLTIQQDGNIGIGINDPQQKLEVDGGVRLKTTTAQPTCDVNARGTFWFTQNAGTDVIEICALKANVYDWYPISF</sequence>
<dbReference type="InterPro" id="IPR011049">
    <property type="entry name" value="Serralysin-like_metalloprot_C"/>
</dbReference>
<dbReference type="CDD" id="cd12820">
    <property type="entry name" value="LbR_YadA-like"/>
    <property type="match status" value="1"/>
</dbReference>